<evidence type="ECO:0000256" key="2">
    <source>
        <dbReference type="SAM" id="Phobius"/>
    </source>
</evidence>
<reference evidence="4" key="1">
    <citation type="submission" date="2019-04" db="EMBL/GenBank/DDBJ databases">
        <title>Nocardioides xinjiangensis sp. nov.</title>
        <authorList>
            <person name="Liu S."/>
        </authorList>
    </citation>
    <scope>NUCLEOTIDE SEQUENCE [LARGE SCALE GENOMIC DNA]</scope>
    <source>
        <strain evidence="4">18</strain>
    </source>
</reference>
<evidence type="ECO:0000313" key="3">
    <source>
        <dbReference type="EMBL" id="THV41260.1"/>
    </source>
</evidence>
<evidence type="ECO:0000256" key="1">
    <source>
        <dbReference type="SAM" id="Coils"/>
    </source>
</evidence>
<comment type="caution">
    <text evidence="3">The sequence shown here is derived from an EMBL/GenBank/DDBJ whole genome shotgun (WGS) entry which is preliminary data.</text>
</comment>
<feature type="coiled-coil region" evidence="1">
    <location>
        <begin position="96"/>
        <end position="124"/>
    </location>
</feature>
<name>A0A4S8QAG9_9ACTN</name>
<keyword evidence="2" id="KW-0812">Transmembrane</keyword>
<protein>
    <submittedName>
        <fullName evidence="3">Uncharacterized protein</fullName>
    </submittedName>
</protein>
<dbReference type="AlphaFoldDB" id="A0A4S8QAG9"/>
<sequence length="348" mass="39510">MANEVDEDSQEGFHPFWFSIALAVGLIVLGAAFVIPSNWYKPAVFENLAVGVGTSLTLVGVLNFFSQKISRKVVGAANIAAKTVEDRVEERFGKQLSNLQERMNQRDQERADEQDEIINAIEQEATAQSVARALHLANRERAIHDGRIIVPAGPGPRHSRLEFAWGATEAPAQHAGSAHREPLWNRPKLLVGVDGDFVEWDEGISDVDAADNLKQKLIQQDKWDGRLEWNEAFQNLPKALKVALRARQKSMGALELEGRMREQFNEYIFFTTKGFEAPQEHVVFERGFFGNQPFPMRPNGKHRERLAARPEFLEAEDWKYILEVLPERLPKGPRWIPWGADDAHDFPW</sequence>
<dbReference type="RefSeq" id="WP_136534892.1">
    <property type="nucleotide sequence ID" value="NZ_STGY01000047.1"/>
</dbReference>
<evidence type="ECO:0000313" key="4">
    <source>
        <dbReference type="Proteomes" id="UP000308760"/>
    </source>
</evidence>
<keyword evidence="2" id="KW-1133">Transmembrane helix</keyword>
<organism evidence="3 4">
    <name type="scientific">Glycomyces buryatensis</name>
    <dbReference type="NCBI Taxonomy" id="2570927"/>
    <lineage>
        <taxon>Bacteria</taxon>
        <taxon>Bacillati</taxon>
        <taxon>Actinomycetota</taxon>
        <taxon>Actinomycetes</taxon>
        <taxon>Glycomycetales</taxon>
        <taxon>Glycomycetaceae</taxon>
        <taxon>Glycomyces</taxon>
    </lineage>
</organism>
<gene>
    <name evidence="3" type="ORF">FAB82_12620</name>
</gene>
<keyword evidence="1" id="KW-0175">Coiled coil</keyword>
<feature type="transmembrane region" description="Helical" evidence="2">
    <location>
        <begin position="16"/>
        <end position="35"/>
    </location>
</feature>
<proteinExistence type="predicted"/>
<dbReference type="Proteomes" id="UP000308760">
    <property type="component" value="Unassembled WGS sequence"/>
</dbReference>
<dbReference type="EMBL" id="STGY01000047">
    <property type="protein sequence ID" value="THV41260.1"/>
    <property type="molecule type" value="Genomic_DNA"/>
</dbReference>
<keyword evidence="4" id="KW-1185">Reference proteome</keyword>
<reference evidence="3 4" key="2">
    <citation type="submission" date="2019-05" db="EMBL/GenBank/DDBJ databases">
        <title>Glycomyces buryatensis sp. nov.</title>
        <authorList>
            <person name="Nikitina E."/>
        </authorList>
    </citation>
    <scope>NUCLEOTIDE SEQUENCE [LARGE SCALE GENOMIC DNA]</scope>
    <source>
        <strain evidence="3 4">18</strain>
    </source>
</reference>
<feature type="transmembrane region" description="Helical" evidence="2">
    <location>
        <begin position="47"/>
        <end position="65"/>
    </location>
</feature>
<accession>A0A4S8QAG9</accession>
<keyword evidence="2" id="KW-0472">Membrane</keyword>